<feature type="region of interest" description="Disordered" evidence="1">
    <location>
        <begin position="82"/>
        <end position="103"/>
    </location>
</feature>
<feature type="compositionally biased region" description="Basic and acidic residues" evidence="1">
    <location>
        <begin position="351"/>
        <end position="360"/>
    </location>
</feature>
<sequence length="953" mass="105041">MAEASRSSFLGSISAWSRSSTPPPKSPLQKPKEDGPALKQSTGLDHTISLRPSPSLRRYPKDCPPLKTKWFYAVDVPKRKPFASEATVEEKTKPPPVPKKLVPFSSRDSQAIEKAFQSLDKEDWSQHDNPEPTSTKVPVNEDFLYDVHIEKRELEPAYWLGPVYEVRRGSWFYAESSTLKPCDENLANQLEEGYLKVAPWRRLGISSSRSSSRPRSRPTSAVIDGPTGPTVSNAPSTQDDTHAAGPNTYRLFGTHMNTTVTYQDATVAYLTTDDLFSRVSSTVYGRFVGYGGTKVVRGWSDAKAADTKAGSKAVEINDAKEKRKSTNLNFSAEATPDAAEASDESMSSEQDVSKPRRSALERQLSSLAGMPDVQDSQNLAEEEAREEEEREMEDARERDGDDQARQIDHLVLVTHGIGQRLGLRLDSINFIHDVNTMRKTMKAVYGSAPDLQALSGDPKNCKIQVLPICWRHLLDFPKQSLKQNRKEFDLGDADAGFDDEYPSLQDITVEGVPAVRNLITDLAMDVLLYQSAYREHIASIVQREANRVHQLFKERTGFSGKVSFCGHSLGSAILFDLLCRQEETVKTGPRRISNRASREHGADHTDLHLNFDVESFFCLGSPIALFQMLKGRTIAGRQMLGTNAFGASAVPTSPFDPDPMGRDPFDSSLKPGSGASSNSLIPITVSSPKCNELFNIFHPTDPIAYRMEPLISPAMAQLKSQPLPYTKKGLFAAPGIGNMTARVGQQVMSSWYNLTSGVASTLINRSLGITGEEQALAQDKAKAASNSGGGNSATGGHPPNQPHVPNNMPIADSKRQQDLADAAKSAPATEQAPTLIDSEIETLFAGFQKRRRSRASNADTSEDDAASTSAEYQLSLERARRLKREEAKVRALNSNGRVDYHIQEGMFDVSLLASIASHLSYWSDEDVNHFMIGQMLKSRGREKNRDKERGASW</sequence>
<dbReference type="HOGENOM" id="CLU_007365_1_0_1"/>
<evidence type="ECO:0000259" key="2">
    <source>
        <dbReference type="PROSITE" id="PS51043"/>
    </source>
</evidence>
<dbReference type="GO" id="GO:0004620">
    <property type="term" value="F:phospholipase activity"/>
    <property type="evidence" value="ECO:0007669"/>
    <property type="project" value="TreeGrafter"/>
</dbReference>
<dbReference type="GO" id="GO:0005737">
    <property type="term" value="C:cytoplasm"/>
    <property type="evidence" value="ECO:0007669"/>
    <property type="project" value="TreeGrafter"/>
</dbReference>
<dbReference type="GO" id="GO:0046872">
    <property type="term" value="F:metal ion binding"/>
    <property type="evidence" value="ECO:0007669"/>
    <property type="project" value="InterPro"/>
</dbReference>
<accession>W9YQ76</accession>
<feature type="region of interest" description="Disordered" evidence="1">
    <location>
        <begin position="778"/>
        <end position="835"/>
    </location>
</feature>
<dbReference type="GeneID" id="19159369"/>
<dbReference type="Pfam" id="PF23465">
    <property type="entry name" value="DUF7131"/>
    <property type="match status" value="1"/>
</dbReference>
<feature type="region of interest" description="Disordered" evidence="1">
    <location>
        <begin position="656"/>
        <end position="676"/>
    </location>
</feature>
<comment type="caution">
    <text evidence="3">The sequence shown here is derived from an EMBL/GenBank/DDBJ whole genome shotgun (WGS) entry which is preliminary data.</text>
</comment>
<dbReference type="Pfam" id="PF23463">
    <property type="entry name" value="WWE_2"/>
    <property type="match status" value="1"/>
</dbReference>
<feature type="domain" description="DDHD" evidence="2">
    <location>
        <begin position="609"/>
        <end position="937"/>
    </location>
</feature>
<feature type="compositionally biased region" description="Polar residues" evidence="1">
    <location>
        <begin position="229"/>
        <end position="238"/>
    </location>
</feature>
<dbReference type="SMART" id="SM01127">
    <property type="entry name" value="DDHD"/>
    <property type="match status" value="1"/>
</dbReference>
<feature type="compositionally biased region" description="Acidic residues" evidence="1">
    <location>
        <begin position="380"/>
        <end position="392"/>
    </location>
</feature>
<protein>
    <recommendedName>
        <fullName evidence="2">DDHD domain-containing protein</fullName>
    </recommendedName>
</protein>
<feature type="region of interest" description="Disordered" evidence="1">
    <location>
        <begin position="206"/>
        <end position="247"/>
    </location>
</feature>
<dbReference type="InterPro" id="IPR058055">
    <property type="entry name" value="PA-PLA1"/>
</dbReference>
<dbReference type="eggNOG" id="KOG2308">
    <property type="taxonomic scope" value="Eukaryota"/>
</dbReference>
<evidence type="ECO:0000313" key="4">
    <source>
        <dbReference type="Proteomes" id="UP000019484"/>
    </source>
</evidence>
<dbReference type="InterPro" id="IPR004177">
    <property type="entry name" value="DDHD_dom"/>
</dbReference>
<dbReference type="PANTHER" id="PTHR23509:SF10">
    <property type="entry name" value="LD21067P"/>
    <property type="match status" value="1"/>
</dbReference>
<feature type="region of interest" description="Disordered" evidence="1">
    <location>
        <begin position="1"/>
        <end position="61"/>
    </location>
</feature>
<keyword evidence="4" id="KW-1185">Reference proteome</keyword>
<dbReference type="STRING" id="1182541.W9YQ76"/>
<evidence type="ECO:0000256" key="1">
    <source>
        <dbReference type="SAM" id="MobiDB-lite"/>
    </source>
</evidence>
<dbReference type="PROSITE" id="PS51043">
    <property type="entry name" value="DDHD"/>
    <property type="match status" value="1"/>
</dbReference>
<dbReference type="EMBL" id="AMWN01000003">
    <property type="protein sequence ID" value="EXJ91376.1"/>
    <property type="molecule type" value="Genomic_DNA"/>
</dbReference>
<dbReference type="RefSeq" id="XP_007723570.1">
    <property type="nucleotide sequence ID" value="XM_007725380.1"/>
</dbReference>
<proteinExistence type="predicted"/>
<dbReference type="OrthoDB" id="431378at2759"/>
<gene>
    <name evidence="3" type="ORF">A1O1_04488</name>
</gene>
<feature type="compositionally biased region" description="Polar residues" evidence="1">
    <location>
        <begin position="1"/>
        <end position="20"/>
    </location>
</feature>
<dbReference type="Pfam" id="PF02862">
    <property type="entry name" value="DDHD"/>
    <property type="match status" value="1"/>
</dbReference>
<feature type="region of interest" description="Disordered" evidence="1">
    <location>
        <begin position="849"/>
        <end position="871"/>
    </location>
</feature>
<organism evidence="3 4">
    <name type="scientific">Capronia coronata CBS 617.96</name>
    <dbReference type="NCBI Taxonomy" id="1182541"/>
    <lineage>
        <taxon>Eukaryota</taxon>
        <taxon>Fungi</taxon>
        <taxon>Dikarya</taxon>
        <taxon>Ascomycota</taxon>
        <taxon>Pezizomycotina</taxon>
        <taxon>Eurotiomycetes</taxon>
        <taxon>Chaetothyriomycetidae</taxon>
        <taxon>Chaetothyriales</taxon>
        <taxon>Herpotrichiellaceae</taxon>
        <taxon>Capronia</taxon>
    </lineage>
</organism>
<dbReference type="Proteomes" id="UP000019484">
    <property type="component" value="Unassembled WGS sequence"/>
</dbReference>
<dbReference type="AlphaFoldDB" id="W9YQ76"/>
<dbReference type="InterPro" id="IPR055555">
    <property type="entry name" value="PA-PLA1_DUF7131"/>
</dbReference>
<name>W9YQ76_9EURO</name>
<feature type="region of interest" description="Disordered" evidence="1">
    <location>
        <begin position="318"/>
        <end position="403"/>
    </location>
</feature>
<feature type="compositionally biased region" description="Basic and acidic residues" evidence="1">
    <location>
        <begin position="393"/>
        <end position="403"/>
    </location>
</feature>
<dbReference type="PANTHER" id="PTHR23509">
    <property type="entry name" value="PA-PL1 PHOSPHOLIPASE FAMILY"/>
    <property type="match status" value="1"/>
</dbReference>
<reference evidence="3 4" key="1">
    <citation type="submission" date="2013-03" db="EMBL/GenBank/DDBJ databases">
        <title>The Genome Sequence of Capronia coronata CBS 617.96.</title>
        <authorList>
            <consortium name="The Broad Institute Genomics Platform"/>
            <person name="Cuomo C."/>
            <person name="de Hoog S."/>
            <person name="Gorbushina A."/>
            <person name="Walker B."/>
            <person name="Young S.K."/>
            <person name="Zeng Q."/>
            <person name="Gargeya S."/>
            <person name="Fitzgerald M."/>
            <person name="Haas B."/>
            <person name="Abouelleil A."/>
            <person name="Allen A.W."/>
            <person name="Alvarado L."/>
            <person name="Arachchi H.M."/>
            <person name="Berlin A.M."/>
            <person name="Chapman S.B."/>
            <person name="Gainer-Dewar J."/>
            <person name="Goldberg J."/>
            <person name="Griggs A."/>
            <person name="Gujja S."/>
            <person name="Hansen M."/>
            <person name="Howarth C."/>
            <person name="Imamovic A."/>
            <person name="Ireland A."/>
            <person name="Larimer J."/>
            <person name="McCowan C."/>
            <person name="Murphy C."/>
            <person name="Pearson M."/>
            <person name="Poon T.W."/>
            <person name="Priest M."/>
            <person name="Roberts A."/>
            <person name="Saif S."/>
            <person name="Shea T."/>
            <person name="Sisk P."/>
            <person name="Sykes S."/>
            <person name="Wortman J."/>
            <person name="Nusbaum C."/>
            <person name="Birren B."/>
        </authorList>
    </citation>
    <scope>NUCLEOTIDE SEQUENCE [LARGE SCALE GENOMIC DNA]</scope>
    <source>
        <strain evidence="3 4">CBS 617.96</strain>
    </source>
</reference>
<evidence type="ECO:0000313" key="3">
    <source>
        <dbReference type="EMBL" id="EXJ91376.1"/>
    </source>
</evidence>
<dbReference type="InterPro" id="IPR057826">
    <property type="entry name" value="WWE_C20G8.02"/>
</dbReference>